<organism evidence="1 2">
    <name type="scientific">Vitreoscilla filiformis</name>
    <dbReference type="NCBI Taxonomy" id="63"/>
    <lineage>
        <taxon>Bacteria</taxon>
        <taxon>Pseudomonadati</taxon>
        <taxon>Pseudomonadota</taxon>
        <taxon>Betaproteobacteria</taxon>
        <taxon>Neisseriales</taxon>
        <taxon>Neisseriaceae</taxon>
        <taxon>Vitreoscilla</taxon>
    </lineage>
</organism>
<proteinExistence type="predicted"/>
<dbReference type="EMBL" id="CP022423">
    <property type="protein sequence ID" value="ASM76988.1"/>
    <property type="molecule type" value="Genomic_DNA"/>
</dbReference>
<dbReference type="InterPro" id="IPR036322">
    <property type="entry name" value="WD40_repeat_dom_sf"/>
</dbReference>
<dbReference type="InterPro" id="IPR015943">
    <property type="entry name" value="WD40/YVTN_repeat-like_dom_sf"/>
</dbReference>
<dbReference type="Proteomes" id="UP000199729">
    <property type="component" value="Chromosome"/>
</dbReference>
<dbReference type="KEGG" id="vff:VITFI_CDS1210"/>
<dbReference type="SUPFAM" id="SSF50978">
    <property type="entry name" value="WD40 repeat-like"/>
    <property type="match status" value="1"/>
</dbReference>
<gene>
    <name evidence="1" type="ORF">VITFI_CDS1210</name>
</gene>
<dbReference type="Pfam" id="PF00400">
    <property type="entry name" value="WD40"/>
    <property type="match status" value="1"/>
</dbReference>
<dbReference type="AlphaFoldDB" id="A0A221KD85"/>
<sequence>MPTSSLFLSHAPADADTATLLLQWLQTQGIDVHLDAHAAPATAVCLVLLSPHWLLSATAWTPVSSLRQAGHPVWVLVSPEVPHQATDSRSRSRHAELALALSAHPAVAWLHESDWLWSCAAPGQPIDWQTLLLHLQRGDAPAPTPAHAEQRRLQALCWGLQSRAAGLAAQQAVQHRPDVALALAAAAADVADTVPARQALLTSLGQCPGLQRILHLHPAGRPVGALAFSPDGDWLVSIDTRADSRDTRPTHLSFVHLGDMRVRETSQTRAGMITALAWGRPWLALAAQGGIHWLRWNETEQRFGARKPSALSETAVPRWLSWSGPNGPGGEDWLAWGSADGILGLIRPQDSRGSETRLRYAGRPDALQGLAWLSGQQLLTVERNEVFVRPMPDLEPATSLAKVEQVFRLWSHNGHWLLSCKRQGRYGVLRGHFGQAKSFEVMPLESCFEAADFSLEVGESQWLVCPLEPPRPSTHGLAWGTRPALFQTLLRPEAGQPTALAVDVLRHRAATGDVRQGHVMLWELGARHPLLQPTLPASTVSQCLTCEDATLVWIDAQGDVHLGDTDVAHTRQHIRVNGFSAVRMLTLDNANALLLLGPRGDAVAIDRAGQLHDSVLWPAPLTPGTLGLVACASAVARSATIDGQGMMRLLDGPPHAWEQVAEWHVAGQVLAVALSPYGDQIYALIAEGFIRVARWQAGGDGDLPEWALVLRSNKPGPILADEQGGLLVADGCDVYWLPPAGSEDAAVVLRDHPAPVLHLAATPDMLLCVTCRDAASKDEVLHLWSRTGQSLGRLALADKVATLLTSREGRSAWLHTVTGALWRLPLDIDHWADTARHLAGRPLSPQERQAHGLVEA</sequence>
<name>A0A221KD85_VITFI</name>
<dbReference type="RefSeq" id="WP_089416205.1">
    <property type="nucleotide sequence ID" value="NZ_CP022423.1"/>
</dbReference>
<protein>
    <submittedName>
        <fullName evidence="1">Uncharacterized protein</fullName>
    </submittedName>
</protein>
<accession>A0A221KD85</accession>
<dbReference type="InterPro" id="IPR011041">
    <property type="entry name" value="Quinoprot_gluc/sorb_DH_b-prop"/>
</dbReference>
<evidence type="ECO:0000313" key="2">
    <source>
        <dbReference type="Proteomes" id="UP000199729"/>
    </source>
</evidence>
<evidence type="ECO:0000313" key="1">
    <source>
        <dbReference type="EMBL" id="ASM76988.1"/>
    </source>
</evidence>
<dbReference type="Gene3D" id="2.130.10.10">
    <property type="entry name" value="YVTN repeat-like/Quinoprotein amine dehydrogenase"/>
    <property type="match status" value="1"/>
</dbReference>
<dbReference type="OrthoDB" id="135039at2"/>
<dbReference type="SUPFAM" id="SSF50952">
    <property type="entry name" value="Soluble quinoprotein glucose dehydrogenase"/>
    <property type="match status" value="1"/>
</dbReference>
<reference evidence="1 2" key="1">
    <citation type="submission" date="2017-07" db="EMBL/GenBank/DDBJ databases">
        <title>Complete Genome Sequence of the cosmetic ferment Vitreoscilla filiformis (ATCC15551).</title>
        <authorList>
            <person name="Contreras S."/>
            <person name="Sagory-Zalkind P."/>
            <person name="Blanquart H."/>
            <person name="Iltis A."/>
            <person name="Morand S.C."/>
        </authorList>
    </citation>
    <scope>NUCLEOTIDE SEQUENCE [LARGE SCALE GENOMIC DNA]</scope>
    <source>
        <strain evidence="1 2">ATCC 15551</strain>
    </source>
</reference>
<keyword evidence="2" id="KW-1185">Reference proteome</keyword>
<dbReference type="InterPro" id="IPR001680">
    <property type="entry name" value="WD40_rpt"/>
</dbReference>